<organism evidence="1 2">
    <name type="scientific">Floridaenema fluviatile BLCC-F154</name>
    <dbReference type="NCBI Taxonomy" id="3153640"/>
    <lineage>
        <taxon>Bacteria</taxon>
        <taxon>Bacillati</taxon>
        <taxon>Cyanobacteriota</taxon>
        <taxon>Cyanophyceae</taxon>
        <taxon>Oscillatoriophycideae</taxon>
        <taxon>Aerosakkonematales</taxon>
        <taxon>Aerosakkonemataceae</taxon>
        <taxon>Floridanema</taxon>
        <taxon>Floridanema fluviatile</taxon>
    </lineage>
</organism>
<name>A0ABV4Y8G8_9CYAN</name>
<protein>
    <submittedName>
        <fullName evidence="1">Uncharacterized protein</fullName>
    </submittedName>
</protein>
<evidence type="ECO:0000313" key="1">
    <source>
        <dbReference type="EMBL" id="MFB2934801.1"/>
    </source>
</evidence>
<dbReference type="EMBL" id="JBHFNS010000021">
    <property type="protein sequence ID" value="MFB2934801.1"/>
    <property type="molecule type" value="Genomic_DNA"/>
</dbReference>
<keyword evidence="2" id="KW-1185">Reference proteome</keyword>
<sequence>MTNLLEIEAAIKQLPENDVRQLATWLQNYLNEKCDRQIESDLASGKLDDLIAKAEADIAANNVKEVNEVKKLRGILKDKNPDRKLVDELIQERREEAASE</sequence>
<dbReference type="Proteomes" id="UP001576776">
    <property type="component" value="Unassembled WGS sequence"/>
</dbReference>
<accession>A0ABV4Y8G8</accession>
<evidence type="ECO:0000313" key="2">
    <source>
        <dbReference type="Proteomes" id="UP001576776"/>
    </source>
</evidence>
<comment type="caution">
    <text evidence="1">The sequence shown here is derived from an EMBL/GenBank/DDBJ whole genome shotgun (WGS) entry which is preliminary data.</text>
</comment>
<proteinExistence type="predicted"/>
<gene>
    <name evidence="1" type="ORF">ACE1B6_05945</name>
</gene>
<reference evidence="1 2" key="1">
    <citation type="submission" date="2024-09" db="EMBL/GenBank/DDBJ databases">
        <title>Floridaenema gen nov. (Aerosakkonemataceae, Aerosakkonematales ord. nov., Cyanobacteria) from benthic tropical and subtropical fresh waters, with the description of four new species.</title>
        <authorList>
            <person name="Moretto J.A."/>
            <person name="Berthold D.E."/>
            <person name="Lefler F.W."/>
            <person name="Huang I.-S."/>
            <person name="Laughinghouse H. IV."/>
        </authorList>
    </citation>
    <scope>NUCLEOTIDE SEQUENCE [LARGE SCALE GENOMIC DNA]</scope>
    <source>
        <strain evidence="1 2">BLCC-F154</strain>
    </source>
</reference>
<dbReference type="RefSeq" id="WP_413256328.1">
    <property type="nucleotide sequence ID" value="NZ_JBHFNS010000021.1"/>
</dbReference>